<feature type="domain" description="Signal transduction histidine kinase subgroup 3 dimerisation and phosphoacceptor" evidence="10">
    <location>
        <begin position="207"/>
        <end position="272"/>
    </location>
</feature>
<evidence type="ECO:0000256" key="8">
    <source>
        <dbReference type="ARBA" id="ARBA00023012"/>
    </source>
</evidence>
<dbReference type="Pfam" id="PF07730">
    <property type="entry name" value="HisKA_3"/>
    <property type="match status" value="1"/>
</dbReference>
<dbReference type="InterPro" id="IPR011712">
    <property type="entry name" value="Sig_transdc_His_kin_sub3_dim/P"/>
</dbReference>
<keyword evidence="5" id="KW-0547">Nucleotide-binding</keyword>
<keyword evidence="7" id="KW-0067">ATP-binding</keyword>
<dbReference type="Gene3D" id="1.20.5.1930">
    <property type="match status" value="1"/>
</dbReference>
<feature type="transmembrane region" description="Helical" evidence="9">
    <location>
        <begin position="20"/>
        <end position="39"/>
    </location>
</feature>
<evidence type="ECO:0000256" key="2">
    <source>
        <dbReference type="ARBA" id="ARBA00012438"/>
    </source>
</evidence>
<accession>A0ABS0VUK9</accession>
<evidence type="ECO:0000259" key="10">
    <source>
        <dbReference type="Pfam" id="PF07730"/>
    </source>
</evidence>
<proteinExistence type="predicted"/>
<evidence type="ECO:0000256" key="7">
    <source>
        <dbReference type="ARBA" id="ARBA00022840"/>
    </source>
</evidence>
<dbReference type="Gene3D" id="3.30.565.10">
    <property type="entry name" value="Histidine kinase-like ATPase, C-terminal domain"/>
    <property type="match status" value="1"/>
</dbReference>
<evidence type="ECO:0000256" key="5">
    <source>
        <dbReference type="ARBA" id="ARBA00022741"/>
    </source>
</evidence>
<evidence type="ECO:0000256" key="1">
    <source>
        <dbReference type="ARBA" id="ARBA00000085"/>
    </source>
</evidence>
<keyword evidence="8" id="KW-0902">Two-component regulatory system</keyword>
<dbReference type="PANTHER" id="PTHR24421:SF10">
    <property type="entry name" value="NITRATE_NITRITE SENSOR PROTEIN NARQ"/>
    <property type="match status" value="1"/>
</dbReference>
<comment type="catalytic activity">
    <reaction evidence="1">
        <text>ATP + protein L-histidine = ADP + protein N-phospho-L-histidine.</text>
        <dbReference type="EC" id="2.7.13.3"/>
    </reaction>
</comment>
<keyword evidence="3" id="KW-0597">Phosphoprotein</keyword>
<feature type="transmembrane region" description="Helical" evidence="9">
    <location>
        <begin position="151"/>
        <end position="175"/>
    </location>
</feature>
<dbReference type="EC" id="2.7.13.3" evidence="2"/>
<reference evidence="11 12" key="1">
    <citation type="submission" date="2020-12" db="EMBL/GenBank/DDBJ databases">
        <title>Genome public.</title>
        <authorList>
            <person name="Sun Q."/>
        </authorList>
    </citation>
    <scope>NUCLEOTIDE SEQUENCE [LARGE SCALE GENOMIC DNA]</scope>
    <source>
        <strain evidence="11 12">CCM 8864</strain>
    </source>
</reference>
<keyword evidence="4" id="KW-0808">Transferase</keyword>
<organism evidence="11 12">
    <name type="scientific">Corynebacterium marambiense</name>
    <dbReference type="NCBI Taxonomy" id="2765364"/>
    <lineage>
        <taxon>Bacteria</taxon>
        <taxon>Bacillati</taxon>
        <taxon>Actinomycetota</taxon>
        <taxon>Actinomycetes</taxon>
        <taxon>Mycobacteriales</taxon>
        <taxon>Corynebacteriaceae</taxon>
        <taxon>Corynebacterium</taxon>
    </lineage>
</organism>
<feature type="transmembrane region" description="Helical" evidence="9">
    <location>
        <begin position="125"/>
        <end position="145"/>
    </location>
</feature>
<evidence type="ECO:0000256" key="4">
    <source>
        <dbReference type="ARBA" id="ARBA00022679"/>
    </source>
</evidence>
<dbReference type="RefSeq" id="WP_198735909.1">
    <property type="nucleotide sequence ID" value="NZ_JAEIOT010000007.1"/>
</dbReference>
<evidence type="ECO:0000256" key="9">
    <source>
        <dbReference type="SAM" id="Phobius"/>
    </source>
</evidence>
<keyword evidence="9" id="KW-0472">Membrane</keyword>
<keyword evidence="6" id="KW-0418">Kinase</keyword>
<keyword evidence="12" id="KW-1185">Reference proteome</keyword>
<dbReference type="EMBL" id="JAEIOT010000007">
    <property type="protein sequence ID" value="MBI9000452.1"/>
    <property type="molecule type" value="Genomic_DNA"/>
</dbReference>
<comment type="caution">
    <text evidence="11">The sequence shown here is derived from an EMBL/GenBank/DDBJ whole genome shotgun (WGS) entry which is preliminary data.</text>
</comment>
<evidence type="ECO:0000256" key="6">
    <source>
        <dbReference type="ARBA" id="ARBA00022777"/>
    </source>
</evidence>
<keyword evidence="9" id="KW-1133">Transmembrane helix</keyword>
<dbReference type="PANTHER" id="PTHR24421">
    <property type="entry name" value="NITRATE/NITRITE SENSOR PROTEIN NARX-RELATED"/>
    <property type="match status" value="1"/>
</dbReference>
<evidence type="ECO:0000256" key="3">
    <source>
        <dbReference type="ARBA" id="ARBA00022553"/>
    </source>
</evidence>
<protein>
    <recommendedName>
        <fullName evidence="2">histidine kinase</fullName>
        <ecNumber evidence="2">2.7.13.3</ecNumber>
    </recommendedName>
</protein>
<dbReference type="InterPro" id="IPR036890">
    <property type="entry name" value="HATPase_C_sf"/>
</dbReference>
<dbReference type="InterPro" id="IPR050482">
    <property type="entry name" value="Sensor_HK_TwoCompSys"/>
</dbReference>
<evidence type="ECO:0000313" key="12">
    <source>
        <dbReference type="Proteomes" id="UP000625574"/>
    </source>
</evidence>
<evidence type="ECO:0000313" key="11">
    <source>
        <dbReference type="EMBL" id="MBI9000452.1"/>
    </source>
</evidence>
<name>A0ABS0VUK9_9CORY</name>
<keyword evidence="9" id="KW-0812">Transmembrane</keyword>
<sequence length="403" mass="42260">MTDTKPGPHPACPITRTDVFVATGTTAIGLAGVLMTSLSPPLGIPFTTPSSGLRMLIALLFAGQGLVLLVRRQRPVGVLWACSALDITADILHAMMEPDATRANSIALLVALYTLFRERDLDRRSLINGSTAFLIALTVQIVTAPPVVGGAAFNAISVTGAVVTVVLMVVAAYILRHRDLYTEVLRERAELTDSRRIALGEAAAAEERTRIARELHDTTAHHLSAIAVQATAARAVIDTDPAAAKEILRSISSSASAALDDVRETVGHLRANADERDGVGDLPGGTGDLTAADLIEAGRRAGMDITATLVPEGLLPSGGARRAIHRVLQEALTNARRHAPGYPVTVGMTERQLSVRTSGNVADAPPGTGSIGMSERAAAIGARLRNGCDAQGWIVELDWGEAP</sequence>
<gene>
    <name evidence="11" type="ORF">JDV76_05645</name>
</gene>
<feature type="transmembrane region" description="Helical" evidence="9">
    <location>
        <begin position="51"/>
        <end position="70"/>
    </location>
</feature>
<dbReference type="Proteomes" id="UP000625574">
    <property type="component" value="Unassembled WGS sequence"/>
</dbReference>